<evidence type="ECO:0000313" key="4">
    <source>
        <dbReference type="EMBL" id="RED45091.1"/>
    </source>
</evidence>
<dbReference type="SUPFAM" id="SSF109604">
    <property type="entry name" value="HD-domain/PDEase-like"/>
    <property type="match status" value="1"/>
</dbReference>
<dbReference type="Gene3D" id="1.10.3210.10">
    <property type="entry name" value="Hypothetical protein af1432"/>
    <property type="match status" value="1"/>
</dbReference>
<organism evidence="4 5">
    <name type="scientific">Aestuariispira insulae</name>
    <dbReference type="NCBI Taxonomy" id="1461337"/>
    <lineage>
        <taxon>Bacteria</taxon>
        <taxon>Pseudomonadati</taxon>
        <taxon>Pseudomonadota</taxon>
        <taxon>Alphaproteobacteria</taxon>
        <taxon>Rhodospirillales</taxon>
        <taxon>Kiloniellaceae</taxon>
        <taxon>Aestuariispira</taxon>
    </lineage>
</organism>
<gene>
    <name evidence="4" type="ORF">DFP90_11284</name>
</gene>
<keyword evidence="5" id="KW-1185">Reference proteome</keyword>
<feature type="modified residue" description="4-aspartylphosphate" evidence="1">
    <location>
        <position position="83"/>
    </location>
</feature>
<sequence length="514" mass="58305">MTDDDFLYFAEDEADEMHPVSKSAQSWKILVVDDEPEVHRVTKLALDSFTFAGRPLQFFNAESAIEAKEILNQHKDLAMVLLDVVMETDHAGLELAKWIREDLKNHFIRIILRTGQPGQAPETEVIANYDINDYKEKTELTSRKLFTLMYSTLRSYRDIMAIDRNRQGLEKIIDASATLFELQSLQKFTRGALEQLSALLHLNEGAVYGIEDGLALSTRGDEIIIQAGTGKFSDCVGCKLREVMEPDQVSMLIHYMKQGKNVLTDKYYVGIYPTHTGGKNLLYLSGLENVEEVNEHLIEVFGRNIGVAFENLYLLRQIEENERTMVTSLGTMIEGRASKSGDMSRIADVVRFLAKKLDLGEQTVEILARAAPLHDIGMLTVPEEIINKPGDLTEEERIAIRKHPEVGYGILSQSKQDTLRAAALIARDHHERWDGHGYPAGKHGDNIHIYARLTAIADVFDALLCPRVYKKNWNIDEIKNYFRQQRGKQFDPDLTDLLLAHADELAAFYPDRPE</sequence>
<dbReference type="InterPro" id="IPR003607">
    <property type="entry name" value="HD/PDEase_dom"/>
</dbReference>
<dbReference type="PROSITE" id="PS51832">
    <property type="entry name" value="HD_GYP"/>
    <property type="match status" value="1"/>
</dbReference>
<dbReference type="InterPro" id="IPR021800">
    <property type="entry name" value="DUF3369"/>
</dbReference>
<dbReference type="RefSeq" id="WP_181905470.1">
    <property type="nucleotide sequence ID" value="NZ_QRDW01000012.1"/>
</dbReference>
<evidence type="ECO:0000313" key="5">
    <source>
        <dbReference type="Proteomes" id="UP000256845"/>
    </source>
</evidence>
<dbReference type="PANTHER" id="PTHR45228">
    <property type="entry name" value="CYCLIC DI-GMP PHOSPHODIESTERASE TM_0186-RELATED"/>
    <property type="match status" value="1"/>
</dbReference>
<dbReference type="EMBL" id="QRDW01000012">
    <property type="protein sequence ID" value="RED45091.1"/>
    <property type="molecule type" value="Genomic_DNA"/>
</dbReference>
<dbReference type="SUPFAM" id="SSF52172">
    <property type="entry name" value="CheY-like"/>
    <property type="match status" value="1"/>
</dbReference>
<accession>A0A3D9H7G0</accession>
<dbReference type="Gene3D" id="3.40.50.2300">
    <property type="match status" value="1"/>
</dbReference>
<dbReference type="InterPro" id="IPR001789">
    <property type="entry name" value="Sig_transdc_resp-reg_receiver"/>
</dbReference>
<evidence type="ECO:0000259" key="3">
    <source>
        <dbReference type="PROSITE" id="PS51832"/>
    </source>
</evidence>
<dbReference type="PROSITE" id="PS50110">
    <property type="entry name" value="RESPONSE_REGULATORY"/>
    <property type="match status" value="1"/>
</dbReference>
<proteinExistence type="predicted"/>
<feature type="domain" description="HD-GYP" evidence="3">
    <location>
        <begin position="318"/>
        <end position="514"/>
    </location>
</feature>
<dbReference type="InterPro" id="IPR011006">
    <property type="entry name" value="CheY-like_superfamily"/>
</dbReference>
<dbReference type="CDD" id="cd00077">
    <property type="entry name" value="HDc"/>
    <property type="match status" value="1"/>
</dbReference>
<dbReference type="GO" id="GO:0008081">
    <property type="term" value="F:phosphoric diester hydrolase activity"/>
    <property type="evidence" value="ECO:0007669"/>
    <property type="project" value="UniProtKB-ARBA"/>
</dbReference>
<dbReference type="Pfam" id="PF11849">
    <property type="entry name" value="DUF3369"/>
    <property type="match status" value="1"/>
</dbReference>
<evidence type="ECO:0000256" key="1">
    <source>
        <dbReference type="PROSITE-ProRule" id="PRU00169"/>
    </source>
</evidence>
<dbReference type="AlphaFoldDB" id="A0A3D9H7G0"/>
<dbReference type="Pfam" id="PF13487">
    <property type="entry name" value="HD_5"/>
    <property type="match status" value="1"/>
</dbReference>
<dbReference type="Proteomes" id="UP000256845">
    <property type="component" value="Unassembled WGS sequence"/>
</dbReference>
<evidence type="ECO:0000259" key="2">
    <source>
        <dbReference type="PROSITE" id="PS50110"/>
    </source>
</evidence>
<name>A0A3D9H7G0_9PROT</name>
<dbReference type="InterPro" id="IPR052020">
    <property type="entry name" value="Cyclic_di-GMP/3'3'-cGAMP_PDE"/>
</dbReference>
<dbReference type="PANTHER" id="PTHR45228:SF9">
    <property type="entry name" value="3'3'-CGAMP-SPECIFIC PHOSPHODIESTERASE 2"/>
    <property type="match status" value="1"/>
</dbReference>
<reference evidence="4 5" key="1">
    <citation type="submission" date="2018-07" db="EMBL/GenBank/DDBJ databases">
        <title>Genomic Encyclopedia of Type Strains, Phase III (KMG-III): the genomes of soil and plant-associated and newly described type strains.</title>
        <authorList>
            <person name="Whitman W."/>
        </authorList>
    </citation>
    <scope>NUCLEOTIDE SEQUENCE [LARGE SCALE GENOMIC DNA]</scope>
    <source>
        <strain evidence="4 5">CECT 8488</strain>
    </source>
</reference>
<comment type="caution">
    <text evidence="4">The sequence shown here is derived from an EMBL/GenBank/DDBJ whole genome shotgun (WGS) entry which is preliminary data.</text>
</comment>
<dbReference type="InterPro" id="IPR037522">
    <property type="entry name" value="HD_GYP_dom"/>
</dbReference>
<dbReference type="GO" id="GO:0000160">
    <property type="term" value="P:phosphorelay signal transduction system"/>
    <property type="evidence" value="ECO:0007669"/>
    <property type="project" value="InterPro"/>
</dbReference>
<feature type="domain" description="Response regulatory" evidence="2">
    <location>
        <begin position="28"/>
        <end position="152"/>
    </location>
</feature>
<protein>
    <submittedName>
        <fullName evidence="4">Response regulator RpfG family c-di-GMP phosphodiesterase</fullName>
    </submittedName>
</protein>
<keyword evidence="1" id="KW-0597">Phosphoprotein</keyword>